<dbReference type="InterPro" id="IPR049142">
    <property type="entry name" value="MS_channel_1st"/>
</dbReference>
<dbReference type="PANTHER" id="PTHR30221:SF1">
    <property type="entry name" value="SMALL-CONDUCTANCE MECHANOSENSITIVE CHANNEL"/>
    <property type="match status" value="1"/>
</dbReference>
<feature type="domain" description="Mechanosensitive ion channel transmembrane helices 2/3" evidence="10">
    <location>
        <begin position="52"/>
        <end position="92"/>
    </location>
</feature>
<keyword evidence="4 7" id="KW-0812">Transmembrane</keyword>
<dbReference type="Proteomes" id="UP001218638">
    <property type="component" value="Chromosome"/>
</dbReference>
<dbReference type="Gene3D" id="1.10.287.1260">
    <property type="match status" value="1"/>
</dbReference>
<keyword evidence="3" id="KW-1003">Cell membrane</keyword>
<feature type="domain" description="Mechanosensitive ion channel MscS" evidence="8">
    <location>
        <begin position="94"/>
        <end position="159"/>
    </location>
</feature>
<dbReference type="InterPro" id="IPR049278">
    <property type="entry name" value="MS_channel_C"/>
</dbReference>
<comment type="similarity">
    <text evidence="2">Belongs to the MscS (TC 1.A.23) family.</text>
</comment>
<dbReference type="RefSeq" id="WP_330928944.1">
    <property type="nucleotide sequence ID" value="NZ_CP119075.1"/>
</dbReference>
<evidence type="ECO:0000256" key="6">
    <source>
        <dbReference type="ARBA" id="ARBA00023136"/>
    </source>
</evidence>
<protein>
    <submittedName>
        <fullName evidence="11">Mechanosensitive ion channel</fullName>
    </submittedName>
</protein>
<dbReference type="InterPro" id="IPR011014">
    <property type="entry name" value="MscS_channel_TM-2"/>
</dbReference>
<evidence type="ECO:0000256" key="1">
    <source>
        <dbReference type="ARBA" id="ARBA00004651"/>
    </source>
</evidence>
<reference evidence="11" key="1">
    <citation type="submission" date="2023-03" db="EMBL/GenBank/DDBJ databases">
        <title>Lomoglobus Profundus gen. nov., sp. nov., a novel member of the phylum Verrucomicrobia, isolated from deep-marine sediment of South China Sea.</title>
        <authorList>
            <person name="Ahmad T."/>
            <person name="Ishaq S.E."/>
            <person name="Wang F."/>
        </authorList>
    </citation>
    <scope>NUCLEOTIDE SEQUENCE</scope>
    <source>
        <strain evidence="11">LMO-M01</strain>
    </source>
</reference>
<name>A0AAF0CRJ3_9BACT</name>
<dbReference type="InterPro" id="IPR023408">
    <property type="entry name" value="MscS_beta-dom_sf"/>
</dbReference>
<dbReference type="InterPro" id="IPR045275">
    <property type="entry name" value="MscS_archaea/bacteria_type"/>
</dbReference>
<dbReference type="Pfam" id="PF00924">
    <property type="entry name" value="MS_channel_2nd"/>
    <property type="match status" value="1"/>
</dbReference>
<dbReference type="InterPro" id="IPR006685">
    <property type="entry name" value="MscS_channel_2nd"/>
</dbReference>
<dbReference type="Pfam" id="PF21088">
    <property type="entry name" value="MS_channel_1st"/>
    <property type="match status" value="1"/>
</dbReference>
<keyword evidence="12" id="KW-1185">Reference proteome</keyword>
<dbReference type="InterPro" id="IPR010920">
    <property type="entry name" value="LSM_dom_sf"/>
</dbReference>
<dbReference type="Pfam" id="PF21082">
    <property type="entry name" value="MS_channel_3rd"/>
    <property type="match status" value="1"/>
</dbReference>
<keyword evidence="5 7" id="KW-1133">Transmembrane helix</keyword>
<dbReference type="SUPFAM" id="SSF82861">
    <property type="entry name" value="Mechanosensitive channel protein MscS (YggB), transmembrane region"/>
    <property type="match status" value="1"/>
</dbReference>
<evidence type="ECO:0000256" key="3">
    <source>
        <dbReference type="ARBA" id="ARBA00022475"/>
    </source>
</evidence>
<feature type="domain" description="Mechanosensitive ion channel MscS C-terminal" evidence="9">
    <location>
        <begin position="167"/>
        <end position="247"/>
    </location>
</feature>
<evidence type="ECO:0000256" key="7">
    <source>
        <dbReference type="SAM" id="Phobius"/>
    </source>
</evidence>
<evidence type="ECO:0000313" key="11">
    <source>
        <dbReference type="EMBL" id="WED66782.1"/>
    </source>
</evidence>
<dbReference type="PANTHER" id="PTHR30221">
    <property type="entry name" value="SMALL-CONDUCTANCE MECHANOSENSITIVE CHANNEL"/>
    <property type="match status" value="1"/>
</dbReference>
<dbReference type="Gene3D" id="2.30.30.60">
    <property type="match status" value="1"/>
</dbReference>
<evidence type="ECO:0000256" key="2">
    <source>
        <dbReference type="ARBA" id="ARBA00008017"/>
    </source>
</evidence>
<feature type="transmembrane region" description="Helical" evidence="7">
    <location>
        <begin position="12"/>
        <end position="33"/>
    </location>
</feature>
<accession>A0AAF0CRJ3</accession>
<dbReference type="GO" id="GO:0005886">
    <property type="term" value="C:plasma membrane"/>
    <property type="evidence" value="ECO:0007669"/>
    <property type="project" value="UniProtKB-SubCell"/>
</dbReference>
<dbReference type="Gene3D" id="3.30.70.100">
    <property type="match status" value="1"/>
</dbReference>
<sequence length="264" mass="28343">MTSGIDWAINIGLALAIFIIGRIAVGIITRFILGAFKKAKIDDTLAGFLAKIANIMMTLVVVMAALGKLGIETTSFIAILGAAGLAIGLALQGSLANFAAGVMIIIFRPFKVGDFIEAGGTKGIVEGISIFNTNMRTPQNQVVIVPNAQVGGGTITNYSVKETRRIDLTMGVSYDDDLKVAKDTIWKALNSDERILKDPAAIVGVMNLGESSVDIVVWFWVNSPDFLMTKMDMTERLKVDLEAAGCSIPYPQRDVHMFTPEKSA</sequence>
<organism evidence="11 12">
    <name type="scientific">Synoicihabitans lomoniglobus</name>
    <dbReference type="NCBI Taxonomy" id="2909285"/>
    <lineage>
        <taxon>Bacteria</taxon>
        <taxon>Pseudomonadati</taxon>
        <taxon>Verrucomicrobiota</taxon>
        <taxon>Opitutia</taxon>
        <taxon>Opitutales</taxon>
        <taxon>Opitutaceae</taxon>
        <taxon>Synoicihabitans</taxon>
    </lineage>
</organism>
<evidence type="ECO:0000259" key="9">
    <source>
        <dbReference type="Pfam" id="PF21082"/>
    </source>
</evidence>
<dbReference type="AlphaFoldDB" id="A0AAF0CRJ3"/>
<dbReference type="GO" id="GO:0008381">
    <property type="term" value="F:mechanosensitive monoatomic ion channel activity"/>
    <property type="evidence" value="ECO:0007669"/>
    <property type="project" value="InterPro"/>
</dbReference>
<evidence type="ECO:0000313" key="12">
    <source>
        <dbReference type="Proteomes" id="UP001218638"/>
    </source>
</evidence>
<proteinExistence type="inferred from homology"/>
<evidence type="ECO:0000259" key="8">
    <source>
        <dbReference type="Pfam" id="PF00924"/>
    </source>
</evidence>
<gene>
    <name evidence="11" type="ORF">PXH66_07960</name>
</gene>
<comment type="subcellular location">
    <subcellularLocation>
        <location evidence="1">Cell membrane</location>
        <topology evidence="1">Multi-pass membrane protein</topology>
    </subcellularLocation>
</comment>
<feature type="transmembrane region" description="Helical" evidence="7">
    <location>
        <begin position="45"/>
        <end position="66"/>
    </location>
</feature>
<evidence type="ECO:0000256" key="4">
    <source>
        <dbReference type="ARBA" id="ARBA00022692"/>
    </source>
</evidence>
<dbReference type="InterPro" id="IPR011066">
    <property type="entry name" value="MscS_channel_C_sf"/>
</dbReference>
<evidence type="ECO:0000256" key="5">
    <source>
        <dbReference type="ARBA" id="ARBA00022989"/>
    </source>
</evidence>
<dbReference type="KEGG" id="slom:PXH66_07960"/>
<dbReference type="SUPFAM" id="SSF82689">
    <property type="entry name" value="Mechanosensitive channel protein MscS (YggB), C-terminal domain"/>
    <property type="match status" value="1"/>
</dbReference>
<dbReference type="SUPFAM" id="SSF50182">
    <property type="entry name" value="Sm-like ribonucleoproteins"/>
    <property type="match status" value="1"/>
</dbReference>
<feature type="transmembrane region" description="Helical" evidence="7">
    <location>
        <begin position="78"/>
        <end position="107"/>
    </location>
</feature>
<dbReference type="EMBL" id="CP119075">
    <property type="protein sequence ID" value="WED66782.1"/>
    <property type="molecule type" value="Genomic_DNA"/>
</dbReference>
<evidence type="ECO:0000259" key="10">
    <source>
        <dbReference type="Pfam" id="PF21088"/>
    </source>
</evidence>
<keyword evidence="6 7" id="KW-0472">Membrane</keyword>